<evidence type="ECO:0000313" key="2">
    <source>
        <dbReference type="EMBL" id="VFT91293.1"/>
    </source>
</evidence>
<dbReference type="AlphaFoldDB" id="A0A485L0Q1"/>
<reference evidence="1" key="2">
    <citation type="submission" date="2019-06" db="EMBL/GenBank/DDBJ databases">
        <title>Genomics analysis of Aphanomyces spp. identifies a new class of oomycete effector associated with host adaptation.</title>
        <authorList>
            <person name="Gaulin E."/>
        </authorList>
    </citation>
    <scope>NUCLEOTIDE SEQUENCE</scope>
    <source>
        <strain evidence="1">CBS 578.67</strain>
    </source>
</reference>
<proteinExistence type="predicted"/>
<sequence>MGIQIANRTCHDIVVISFGYLPIPAPSLTYSQTQVLRASDDVYCSTFTSVGVVYVLEPPNHASADDFAAWMSKVFILYNTVRLTWGQMKGSILDFLDVAGFLPESLSDSIVDAAVRLVVDYFLGQVDKTLTSNVVEARLVKAAAGENPIQRHRVAMSRVLIYNTTMLGGLRGFKVRRGDDSEHFSFEEYEI</sequence>
<evidence type="ECO:0000313" key="1">
    <source>
        <dbReference type="EMBL" id="KAF0694701.1"/>
    </source>
</evidence>
<accession>A0A485L0Q1</accession>
<protein>
    <submittedName>
        <fullName evidence="2">Aste57867_14471 protein</fullName>
    </submittedName>
</protein>
<keyword evidence="3" id="KW-1185">Reference proteome</keyword>
<gene>
    <name evidence="2" type="primary">Aste57867_14471</name>
    <name evidence="1" type="ORF">As57867_014417</name>
    <name evidence="2" type="ORF">ASTE57867_14471</name>
</gene>
<dbReference type="Proteomes" id="UP000332933">
    <property type="component" value="Unassembled WGS sequence"/>
</dbReference>
<dbReference type="EMBL" id="VJMH01005542">
    <property type="protein sequence ID" value="KAF0694701.1"/>
    <property type="molecule type" value="Genomic_DNA"/>
</dbReference>
<dbReference type="EMBL" id="CAADRA010005563">
    <property type="protein sequence ID" value="VFT91293.1"/>
    <property type="molecule type" value="Genomic_DNA"/>
</dbReference>
<evidence type="ECO:0000313" key="3">
    <source>
        <dbReference type="Proteomes" id="UP000332933"/>
    </source>
</evidence>
<reference evidence="2 3" key="1">
    <citation type="submission" date="2019-03" db="EMBL/GenBank/DDBJ databases">
        <authorList>
            <person name="Gaulin E."/>
            <person name="Dumas B."/>
        </authorList>
    </citation>
    <scope>NUCLEOTIDE SEQUENCE [LARGE SCALE GENOMIC DNA]</scope>
    <source>
        <strain evidence="2">CBS 568.67</strain>
    </source>
</reference>
<name>A0A485L0Q1_9STRA</name>
<organism evidence="2 3">
    <name type="scientific">Aphanomyces stellatus</name>
    <dbReference type="NCBI Taxonomy" id="120398"/>
    <lineage>
        <taxon>Eukaryota</taxon>
        <taxon>Sar</taxon>
        <taxon>Stramenopiles</taxon>
        <taxon>Oomycota</taxon>
        <taxon>Saprolegniomycetes</taxon>
        <taxon>Saprolegniales</taxon>
        <taxon>Verrucalvaceae</taxon>
        <taxon>Aphanomyces</taxon>
    </lineage>
</organism>